<evidence type="ECO:0000256" key="1">
    <source>
        <dbReference type="ARBA" id="ARBA00022485"/>
    </source>
</evidence>
<reference evidence="6 7" key="1">
    <citation type="submission" date="2016-10" db="EMBL/GenBank/DDBJ databases">
        <authorList>
            <person name="de Groot N.N."/>
        </authorList>
    </citation>
    <scope>NUCLEOTIDE SEQUENCE [LARGE SCALE GENOMIC DNA]</scope>
    <source>
        <strain evidence="6 7">CGMCC 1.9159</strain>
    </source>
</reference>
<protein>
    <submittedName>
        <fullName evidence="6">FAD dependent oxidoreductase</fullName>
    </submittedName>
</protein>
<proteinExistence type="predicted"/>
<keyword evidence="3" id="KW-0560">Oxidoreductase</keyword>
<keyword evidence="2" id="KW-0479">Metal-binding</keyword>
<gene>
    <name evidence="6" type="ORF">SAMN04488242_1689</name>
</gene>
<dbReference type="EMBL" id="FNGP01000003">
    <property type="protein sequence ID" value="SDL50154.1"/>
    <property type="molecule type" value="Genomic_DNA"/>
</dbReference>
<dbReference type="PANTHER" id="PTHR43498:SF1">
    <property type="entry name" value="COB--COM HETERODISULFIDE REDUCTASE IRON-SULFUR SUBUNIT A"/>
    <property type="match status" value="1"/>
</dbReference>
<dbReference type="GO" id="GO:0016491">
    <property type="term" value="F:oxidoreductase activity"/>
    <property type="evidence" value="ECO:0007669"/>
    <property type="project" value="UniProtKB-KW"/>
</dbReference>
<accession>A0A1G9KKW0</accession>
<keyword evidence="7" id="KW-1185">Reference proteome</keyword>
<evidence type="ECO:0000256" key="2">
    <source>
        <dbReference type="ARBA" id="ARBA00022723"/>
    </source>
</evidence>
<name>A0A1G9KKW0_9ACTN</name>
<dbReference type="SUPFAM" id="SSF51905">
    <property type="entry name" value="FAD/NAD(P)-binding domain"/>
    <property type="match status" value="1"/>
</dbReference>
<dbReference type="Proteomes" id="UP000199475">
    <property type="component" value="Unassembled WGS sequence"/>
</dbReference>
<dbReference type="GO" id="GO:0046872">
    <property type="term" value="F:metal ion binding"/>
    <property type="evidence" value="ECO:0007669"/>
    <property type="project" value="UniProtKB-KW"/>
</dbReference>
<dbReference type="STRING" id="686624.SAMN04488242_1689"/>
<evidence type="ECO:0000313" key="6">
    <source>
        <dbReference type="EMBL" id="SDL50154.1"/>
    </source>
</evidence>
<evidence type="ECO:0000313" key="7">
    <source>
        <dbReference type="Proteomes" id="UP000199475"/>
    </source>
</evidence>
<evidence type="ECO:0000256" key="3">
    <source>
        <dbReference type="ARBA" id="ARBA00023002"/>
    </source>
</evidence>
<keyword evidence="1" id="KW-0004">4Fe-4S</keyword>
<evidence type="ECO:0000256" key="4">
    <source>
        <dbReference type="ARBA" id="ARBA00023004"/>
    </source>
</evidence>
<organism evidence="6 7">
    <name type="scientific">Tessaracoccus oleiagri</name>
    <dbReference type="NCBI Taxonomy" id="686624"/>
    <lineage>
        <taxon>Bacteria</taxon>
        <taxon>Bacillati</taxon>
        <taxon>Actinomycetota</taxon>
        <taxon>Actinomycetes</taxon>
        <taxon>Propionibacteriales</taxon>
        <taxon>Propionibacteriaceae</taxon>
        <taxon>Tessaracoccus</taxon>
    </lineage>
</organism>
<dbReference type="Pfam" id="PF12831">
    <property type="entry name" value="FAD_oxidored"/>
    <property type="match status" value="1"/>
</dbReference>
<keyword evidence="5" id="KW-0411">Iron-sulfur</keyword>
<dbReference type="AlphaFoldDB" id="A0A1G9KKW0"/>
<dbReference type="InterPro" id="IPR039650">
    <property type="entry name" value="HdrA-like"/>
</dbReference>
<dbReference type="GO" id="GO:0051539">
    <property type="term" value="F:4 iron, 4 sulfur cluster binding"/>
    <property type="evidence" value="ECO:0007669"/>
    <property type="project" value="UniProtKB-KW"/>
</dbReference>
<keyword evidence="4" id="KW-0408">Iron</keyword>
<evidence type="ECO:0000256" key="5">
    <source>
        <dbReference type="ARBA" id="ARBA00023014"/>
    </source>
</evidence>
<dbReference type="PANTHER" id="PTHR43498">
    <property type="entry name" value="FERREDOXIN:COB-COM HETERODISULFIDE REDUCTASE SUBUNIT A"/>
    <property type="match status" value="1"/>
</dbReference>
<sequence length="402" mass="43215">MGMRTMLVEKNGALGGTTTVAGVALPGLFHAWGQQVIAGIGWEMVKQAVSLAGGTLPNFSDWRQPHYKLQVPVVAPLFAATADEAVLRSGSGLRLHTMLGAVSPAGDFWRVTLCGKEGLTQVLARRIVDCSGDADVVGLAGLERESNTQRQPGTLMVRLGGYELEELDFEALDVAYSRAVSNGELRATDLSMSERPMRRFLSSRGENTIHVTGVDGGTSVTRTAAEVEARRTLTRIYRFLRGQEGLQNLTVDSWAIECGIRETFTIDGLERIRSDDYLSGRHWDDAVSNSFYPIDLHRPDGDGIEIRALPYGTVPSIPRGAMIPRGSNNLIVAGRAIAGDQEANSAYRVQASCMAMGQAAGANAALSVTERVPMAEVPLPLLHDALRARGAIIPGEVVIPPR</sequence>
<dbReference type="InterPro" id="IPR036188">
    <property type="entry name" value="FAD/NAD-bd_sf"/>
</dbReference>